<evidence type="ECO:0000313" key="1">
    <source>
        <dbReference type="EMBL" id="PIC31340.1"/>
    </source>
</evidence>
<comment type="caution">
    <text evidence="1">The sequence shown here is derived from an EMBL/GenBank/DDBJ whole genome shotgun (WGS) entry which is preliminary data.</text>
</comment>
<dbReference type="Proteomes" id="UP000230233">
    <property type="component" value="Chromosome IV"/>
</dbReference>
<name>A0A2G5TVK2_9PELO</name>
<proteinExistence type="predicted"/>
<sequence>MVSSGGSGAVERCRKGGEWRWRSSEARGACGENNIAIFPVIACVLFYQTVIAELNGASILRIFFFFGGTGTDIVARFPGGTIDLIGDVELDFSGFFHFNHDTDVSGI</sequence>
<protein>
    <submittedName>
        <fullName evidence="1">Uncharacterized protein</fullName>
    </submittedName>
</protein>
<organism evidence="1 2">
    <name type="scientific">Caenorhabditis nigoni</name>
    <dbReference type="NCBI Taxonomy" id="1611254"/>
    <lineage>
        <taxon>Eukaryota</taxon>
        <taxon>Metazoa</taxon>
        <taxon>Ecdysozoa</taxon>
        <taxon>Nematoda</taxon>
        <taxon>Chromadorea</taxon>
        <taxon>Rhabditida</taxon>
        <taxon>Rhabditina</taxon>
        <taxon>Rhabditomorpha</taxon>
        <taxon>Rhabditoidea</taxon>
        <taxon>Rhabditidae</taxon>
        <taxon>Peloderinae</taxon>
        <taxon>Caenorhabditis</taxon>
    </lineage>
</organism>
<reference evidence="2" key="1">
    <citation type="submission" date="2017-10" db="EMBL/GenBank/DDBJ databases">
        <title>Rapid genome shrinkage in a self-fertile nematode reveals novel sperm competition proteins.</title>
        <authorList>
            <person name="Yin D."/>
            <person name="Schwarz E.M."/>
            <person name="Thomas C.G."/>
            <person name="Felde R.L."/>
            <person name="Korf I.F."/>
            <person name="Cutter A.D."/>
            <person name="Schartner C.M."/>
            <person name="Ralston E.J."/>
            <person name="Meyer B.J."/>
            <person name="Haag E.S."/>
        </authorList>
    </citation>
    <scope>NUCLEOTIDE SEQUENCE [LARGE SCALE GENOMIC DNA]</scope>
    <source>
        <strain evidence="2">JU1422</strain>
    </source>
</reference>
<accession>A0A2G5TVK2</accession>
<gene>
    <name evidence="1" type="primary">Cnig_chr_IV.g12073</name>
    <name evidence="1" type="ORF">B9Z55_012073</name>
</gene>
<dbReference type="AlphaFoldDB" id="A0A2G5TVK2"/>
<dbReference type="EMBL" id="PDUG01000004">
    <property type="protein sequence ID" value="PIC31340.1"/>
    <property type="molecule type" value="Genomic_DNA"/>
</dbReference>
<keyword evidence="2" id="KW-1185">Reference proteome</keyword>
<evidence type="ECO:0000313" key="2">
    <source>
        <dbReference type="Proteomes" id="UP000230233"/>
    </source>
</evidence>